<keyword evidence="5" id="KW-0676">Redox-active center</keyword>
<evidence type="ECO:0000313" key="9">
    <source>
        <dbReference type="Proteomes" id="UP000662986"/>
    </source>
</evidence>
<dbReference type="InterPro" id="IPR017937">
    <property type="entry name" value="Thioredoxin_CS"/>
</dbReference>
<evidence type="ECO:0000313" key="8">
    <source>
        <dbReference type="EMBL" id="QSE87648.1"/>
    </source>
</evidence>
<evidence type="ECO:0000259" key="7">
    <source>
        <dbReference type="PROSITE" id="PS51352"/>
    </source>
</evidence>
<dbReference type="EMBL" id="CP070615">
    <property type="protein sequence ID" value="QSE87648.1"/>
    <property type="molecule type" value="Genomic_DNA"/>
</dbReference>
<keyword evidence="3" id="KW-0735">Signal-anchor</keyword>
<sequence>MRNSSWWSWCDRPLKKGKQHVRSGSRWLIFFLAVIVVLIVAIWPRSESADTPSARREGARASDSAIDGPELVEAAEGARLRPCPEPATSPPTDAQLLGVMVRCLGSTDTVDLGAAVSGEPTLVNLWASWCGPCREEIPVLDAYANEPGSIPVVGINVQDDPAAALGFLAEVGAHYPSFQDSGAAQKALSAPPVLPLNFVVKQDGSVERITTPAVFGDPAEIRSTVSEVIR</sequence>
<evidence type="ECO:0000256" key="3">
    <source>
        <dbReference type="ARBA" id="ARBA00022968"/>
    </source>
</evidence>
<keyword evidence="6" id="KW-0472">Membrane</keyword>
<dbReference type="InterPro" id="IPR050553">
    <property type="entry name" value="Thioredoxin_ResA/DsbE_sf"/>
</dbReference>
<evidence type="ECO:0000256" key="1">
    <source>
        <dbReference type="ARBA" id="ARBA00004196"/>
    </source>
</evidence>
<proteinExistence type="predicted"/>
<feature type="domain" description="Thioredoxin" evidence="7">
    <location>
        <begin position="77"/>
        <end position="230"/>
    </location>
</feature>
<name>A0A974VZI9_9NOCA</name>
<dbReference type="SUPFAM" id="SSF52833">
    <property type="entry name" value="Thioredoxin-like"/>
    <property type="match status" value="1"/>
</dbReference>
<evidence type="ECO:0000256" key="6">
    <source>
        <dbReference type="SAM" id="Phobius"/>
    </source>
</evidence>
<keyword evidence="6" id="KW-1133">Transmembrane helix</keyword>
<dbReference type="Gene3D" id="3.40.30.10">
    <property type="entry name" value="Glutaredoxin"/>
    <property type="match status" value="1"/>
</dbReference>
<comment type="subcellular location">
    <subcellularLocation>
        <location evidence="1">Cell envelope</location>
    </subcellularLocation>
</comment>
<dbReference type="PANTHER" id="PTHR42852:SF6">
    <property type="entry name" value="THIOL:DISULFIDE INTERCHANGE PROTEIN DSBE"/>
    <property type="match status" value="1"/>
</dbReference>
<dbReference type="PROSITE" id="PS51352">
    <property type="entry name" value="THIOREDOXIN_2"/>
    <property type="match status" value="1"/>
</dbReference>
<feature type="transmembrane region" description="Helical" evidence="6">
    <location>
        <begin position="25"/>
        <end position="43"/>
    </location>
</feature>
<gene>
    <name evidence="8" type="ORF">JWS13_03065</name>
</gene>
<reference evidence="8 9" key="1">
    <citation type="journal article" date="2021" name="Microbiol. Resour. Announc.">
        <title>Complete Genome Sequences of Two Rhodococcus sp. Strains with Large and Linear Chromosomes, Isolated from Apple Rhizosphere.</title>
        <authorList>
            <person name="Benning S."/>
            <person name="Brugnone N."/>
            <person name="Siani R."/>
            <person name="Kublik S."/>
            <person name="Schloter M."/>
            <person name="Rad V."/>
        </authorList>
    </citation>
    <scope>NUCLEOTIDE SEQUENCE [LARGE SCALE GENOMIC DNA]</scope>
    <source>
        <strain evidence="8 9">R79</strain>
    </source>
</reference>
<dbReference type="RefSeq" id="WP_206004427.1">
    <property type="nucleotide sequence ID" value="NZ_CP070615.1"/>
</dbReference>
<dbReference type="PROSITE" id="PS00194">
    <property type="entry name" value="THIOREDOXIN_1"/>
    <property type="match status" value="1"/>
</dbReference>
<dbReference type="InterPro" id="IPR013766">
    <property type="entry name" value="Thioredoxin_domain"/>
</dbReference>
<keyword evidence="2" id="KW-0201">Cytochrome c-type biogenesis</keyword>
<accession>A0A974VZI9</accession>
<protein>
    <submittedName>
        <fullName evidence="8">TlpA family protein disulfide reductase</fullName>
    </submittedName>
</protein>
<dbReference type="InterPro" id="IPR013740">
    <property type="entry name" value="Redoxin"/>
</dbReference>
<keyword evidence="9" id="KW-1185">Reference proteome</keyword>
<keyword evidence="8" id="KW-0614">Plasmid</keyword>
<dbReference type="InterPro" id="IPR036249">
    <property type="entry name" value="Thioredoxin-like_sf"/>
</dbReference>
<evidence type="ECO:0000256" key="2">
    <source>
        <dbReference type="ARBA" id="ARBA00022748"/>
    </source>
</evidence>
<dbReference type="Pfam" id="PF08534">
    <property type="entry name" value="Redoxin"/>
    <property type="match status" value="1"/>
</dbReference>
<geneLocation type="plasmid" evidence="8 9">
    <name>unnamed4</name>
</geneLocation>
<dbReference type="PANTHER" id="PTHR42852">
    <property type="entry name" value="THIOL:DISULFIDE INTERCHANGE PROTEIN DSBE"/>
    <property type="match status" value="1"/>
</dbReference>
<reference evidence="8 9" key="2">
    <citation type="journal article" date="2022" name="Arch. Microbiol.">
        <title>Rhodococcus pseudokoreensis sp. nov. isolated from the rhizosphere of young M26 apple rootstocks.</title>
        <authorList>
            <person name="Kampfer P."/>
            <person name="Glaeser S.P."/>
            <person name="Blom J."/>
            <person name="Wolf J."/>
            <person name="Benning S."/>
            <person name="Schloter M."/>
            <person name="Neumann-Schaal M."/>
        </authorList>
    </citation>
    <scope>NUCLEOTIDE SEQUENCE [LARGE SCALE GENOMIC DNA]</scope>
    <source>
        <strain evidence="8 9">R79</strain>
    </source>
</reference>
<keyword evidence="4" id="KW-1015">Disulfide bond</keyword>
<evidence type="ECO:0000256" key="5">
    <source>
        <dbReference type="ARBA" id="ARBA00023284"/>
    </source>
</evidence>
<dbReference type="CDD" id="cd02966">
    <property type="entry name" value="TlpA_like_family"/>
    <property type="match status" value="1"/>
</dbReference>
<organism evidence="8 9">
    <name type="scientific">Rhodococcus pseudokoreensis</name>
    <dbReference type="NCBI Taxonomy" id="2811421"/>
    <lineage>
        <taxon>Bacteria</taxon>
        <taxon>Bacillati</taxon>
        <taxon>Actinomycetota</taxon>
        <taxon>Actinomycetes</taxon>
        <taxon>Mycobacteriales</taxon>
        <taxon>Nocardiaceae</taxon>
        <taxon>Rhodococcus</taxon>
    </lineage>
</organism>
<dbReference type="Proteomes" id="UP000662986">
    <property type="component" value="Plasmid unnamed4"/>
</dbReference>
<evidence type="ECO:0000256" key="4">
    <source>
        <dbReference type="ARBA" id="ARBA00023157"/>
    </source>
</evidence>
<keyword evidence="6" id="KW-0812">Transmembrane</keyword>